<organism evidence="1 2">
    <name type="scientific">Hibiscus syriacus</name>
    <name type="common">Rose of Sharon</name>
    <dbReference type="NCBI Taxonomy" id="106335"/>
    <lineage>
        <taxon>Eukaryota</taxon>
        <taxon>Viridiplantae</taxon>
        <taxon>Streptophyta</taxon>
        <taxon>Embryophyta</taxon>
        <taxon>Tracheophyta</taxon>
        <taxon>Spermatophyta</taxon>
        <taxon>Magnoliopsida</taxon>
        <taxon>eudicotyledons</taxon>
        <taxon>Gunneridae</taxon>
        <taxon>Pentapetalae</taxon>
        <taxon>rosids</taxon>
        <taxon>malvids</taxon>
        <taxon>Malvales</taxon>
        <taxon>Malvaceae</taxon>
        <taxon>Malvoideae</taxon>
        <taxon>Hibiscus</taxon>
    </lineage>
</organism>
<evidence type="ECO:0000313" key="1">
    <source>
        <dbReference type="EMBL" id="KAE8660734.1"/>
    </source>
</evidence>
<keyword evidence="2" id="KW-1185">Reference proteome</keyword>
<evidence type="ECO:0000313" key="2">
    <source>
        <dbReference type="Proteomes" id="UP000436088"/>
    </source>
</evidence>
<reference evidence="1" key="1">
    <citation type="submission" date="2019-09" db="EMBL/GenBank/DDBJ databases">
        <title>Draft genome information of white flower Hibiscus syriacus.</title>
        <authorList>
            <person name="Kim Y.-M."/>
        </authorList>
    </citation>
    <scope>NUCLEOTIDE SEQUENCE [LARGE SCALE GENOMIC DNA]</scope>
    <source>
        <strain evidence="1">YM2019G1</strain>
    </source>
</reference>
<comment type="caution">
    <text evidence="1">The sequence shown here is derived from an EMBL/GenBank/DDBJ whole genome shotgun (WGS) entry which is preliminary data.</text>
</comment>
<dbReference type="PANTHER" id="PTHR10984:SF37">
    <property type="entry name" value="PROTEIN DISULFIDE-ISOMERASE 5-3"/>
    <property type="match status" value="1"/>
</dbReference>
<dbReference type="InterPro" id="IPR045888">
    <property type="entry name" value="Erv"/>
</dbReference>
<dbReference type="EMBL" id="VEPZ02001731">
    <property type="protein sequence ID" value="KAE8660734.1"/>
    <property type="molecule type" value="Genomic_DNA"/>
</dbReference>
<dbReference type="Proteomes" id="UP000436088">
    <property type="component" value="Unassembled WGS sequence"/>
</dbReference>
<protein>
    <submittedName>
        <fullName evidence="1">Protein disulfide-isomerase 5-3</fullName>
    </submittedName>
</protein>
<name>A0A6A2Y062_HIBSY</name>
<dbReference type="GO" id="GO:0005783">
    <property type="term" value="C:endoplasmic reticulum"/>
    <property type="evidence" value="ECO:0007669"/>
    <property type="project" value="TreeGrafter"/>
</dbReference>
<dbReference type="GO" id="GO:0030134">
    <property type="term" value="C:COPII-coated ER to Golgi transport vesicle"/>
    <property type="evidence" value="ECO:0007669"/>
    <property type="project" value="TreeGrafter"/>
</dbReference>
<dbReference type="GO" id="GO:0016853">
    <property type="term" value="F:isomerase activity"/>
    <property type="evidence" value="ECO:0007669"/>
    <property type="project" value="UniProtKB-KW"/>
</dbReference>
<proteinExistence type="predicted"/>
<accession>A0A6A2Y062</accession>
<sequence length="314" mass="36568">MHDFSSMEQIYKYFLDLAMNFAPLLLTDMIQKVMDVFFWQRESHGHHEQESYYGDRDTETLVKMMEELATSIRQENQKLALEDKSSVTKRPAPLTGGCRIEGYMRAKMVPGNLIISSGAHSFDASRMNMSHVIRHLSFSKTVSPQVLSDVKRLIPFLGRNHDKLNDQSFINHQDVDANVTIKYHETKQREIDHQIREHHLHQANRVWDNFNLIFFSWTGYNFWWGWSATQTSVNGDTWAPAVEQAIGKLLNGFIVTNSQDTRSLRKCAKKARYNYFLTVINRVELRGKFLSKITTGGGLLHLIEEYRTCWRFSP</sequence>
<dbReference type="AlphaFoldDB" id="A0A6A2Y062"/>
<gene>
    <name evidence="1" type="ORF">F3Y22_tig00116951pilonHSYRG00732</name>
</gene>
<dbReference type="PANTHER" id="PTHR10984">
    <property type="entry name" value="ENDOPLASMIC RETICULUM-GOLGI INTERMEDIATE COMPARTMENT PROTEIN"/>
    <property type="match status" value="1"/>
</dbReference>